<accession>A0AAW1NPT1</accession>
<comment type="caution">
    <text evidence="2">The sequence shown here is derived from an EMBL/GenBank/DDBJ whole genome shotgun (WGS) entry which is preliminary data.</text>
</comment>
<dbReference type="CDD" id="cd10527">
    <property type="entry name" value="SET_LSMT"/>
    <property type="match status" value="1"/>
</dbReference>
<reference evidence="2 3" key="1">
    <citation type="journal article" date="2024" name="Nat. Commun.">
        <title>Phylogenomics reveals the evolutionary origins of lichenization in chlorophyte algae.</title>
        <authorList>
            <person name="Puginier C."/>
            <person name="Libourel C."/>
            <person name="Otte J."/>
            <person name="Skaloud P."/>
            <person name="Haon M."/>
            <person name="Grisel S."/>
            <person name="Petersen M."/>
            <person name="Berrin J.G."/>
            <person name="Delaux P.M."/>
            <person name="Dal Grande F."/>
            <person name="Keller J."/>
        </authorList>
    </citation>
    <scope>NUCLEOTIDE SEQUENCE [LARGE SCALE GENOMIC DNA]</scope>
    <source>
        <strain evidence="2 3">SAG 2036</strain>
    </source>
</reference>
<evidence type="ECO:0000313" key="3">
    <source>
        <dbReference type="Proteomes" id="UP001465755"/>
    </source>
</evidence>
<evidence type="ECO:0008006" key="4">
    <source>
        <dbReference type="Google" id="ProtNLM"/>
    </source>
</evidence>
<feature type="region of interest" description="Disordered" evidence="1">
    <location>
        <begin position="303"/>
        <end position="322"/>
    </location>
</feature>
<dbReference type="GO" id="GO:0016279">
    <property type="term" value="F:protein-lysine N-methyltransferase activity"/>
    <property type="evidence" value="ECO:0007669"/>
    <property type="project" value="TreeGrafter"/>
</dbReference>
<feature type="region of interest" description="Disordered" evidence="1">
    <location>
        <begin position="113"/>
        <end position="141"/>
    </location>
</feature>
<dbReference type="SUPFAM" id="SSF82199">
    <property type="entry name" value="SET domain"/>
    <property type="match status" value="2"/>
</dbReference>
<dbReference type="PANTHER" id="PTHR13271:SF145">
    <property type="entry name" value="SET DOMAIN-CONTAINING PROTEIN"/>
    <property type="match status" value="1"/>
</dbReference>
<keyword evidence="3" id="KW-1185">Reference proteome</keyword>
<evidence type="ECO:0000313" key="2">
    <source>
        <dbReference type="EMBL" id="KAK9789397.1"/>
    </source>
</evidence>
<dbReference type="AlphaFoldDB" id="A0AAW1NPT1"/>
<dbReference type="EMBL" id="JALJOQ010000208">
    <property type="protein sequence ID" value="KAK9789397.1"/>
    <property type="molecule type" value="Genomic_DNA"/>
</dbReference>
<sequence>MHEASLGKESFWHGYLSSLRREYLPLFWNEHELSLLQGTEADQRAVADRELTAQDYEQNIAPLLSKYPDRLRSAQMTLDLFHTVASWVASRAFGVDDYHGMSMVPFADAFNHKSSEASEQQGDDLEDQPPPKRPRITRGDLVPIEGRDAAAGAGLLLEIGICSAEKDGEGVLEVIAASDIPAGKEIENTYGELGNADLVNKYGFALRHNPFSVVQLDKATVVEAARQHMGKGMTERGFRRRKRFLEDESDLLEEEDEPFEVMPEGRVGPCLYAALRVLCASDAVFQGWRGIAEVLQPGSTGVAGIGSQAGEDSASAETHKQDRSSTTIAVRLMMKLPWHACLWWQGMSTTWQEELL</sequence>
<organism evidence="2 3">
    <name type="scientific">Symbiochloris irregularis</name>
    <dbReference type="NCBI Taxonomy" id="706552"/>
    <lineage>
        <taxon>Eukaryota</taxon>
        <taxon>Viridiplantae</taxon>
        <taxon>Chlorophyta</taxon>
        <taxon>core chlorophytes</taxon>
        <taxon>Trebouxiophyceae</taxon>
        <taxon>Trebouxiales</taxon>
        <taxon>Trebouxiaceae</taxon>
        <taxon>Symbiochloris</taxon>
    </lineage>
</organism>
<dbReference type="Proteomes" id="UP001465755">
    <property type="component" value="Unassembled WGS sequence"/>
</dbReference>
<dbReference type="PANTHER" id="PTHR13271">
    <property type="entry name" value="UNCHARACTERIZED PUTATIVE METHYLTRANSFERASE"/>
    <property type="match status" value="1"/>
</dbReference>
<evidence type="ECO:0000256" key="1">
    <source>
        <dbReference type="SAM" id="MobiDB-lite"/>
    </source>
</evidence>
<name>A0AAW1NPT1_9CHLO</name>
<dbReference type="InterPro" id="IPR050600">
    <property type="entry name" value="SETD3_SETD6_MTase"/>
</dbReference>
<dbReference type="Gene3D" id="3.90.1410.10">
    <property type="entry name" value="set domain protein methyltransferase, domain 1"/>
    <property type="match status" value="1"/>
</dbReference>
<protein>
    <recommendedName>
        <fullName evidence="4">SET domain-containing protein</fullName>
    </recommendedName>
</protein>
<proteinExistence type="predicted"/>
<gene>
    <name evidence="2" type="ORF">WJX73_003152</name>
</gene>
<dbReference type="InterPro" id="IPR046341">
    <property type="entry name" value="SET_dom_sf"/>
</dbReference>